<dbReference type="RefSeq" id="WP_190015148.1">
    <property type="nucleotide sequence ID" value="NZ_BMUE01000004.1"/>
</dbReference>
<dbReference type="EMBL" id="BMUE01000004">
    <property type="protein sequence ID" value="GGW45836.1"/>
    <property type="molecule type" value="Genomic_DNA"/>
</dbReference>
<sequence>MSDVTAQASEKTPLPYAETGWSKARRRRGRGLRTCLPAVLDRTSAAQGQGPGGEDNIVRGED</sequence>
<reference evidence="2" key="2">
    <citation type="submission" date="2020-09" db="EMBL/GenBank/DDBJ databases">
        <authorList>
            <person name="Sun Q."/>
            <person name="Ohkuma M."/>
        </authorList>
    </citation>
    <scope>NUCLEOTIDE SEQUENCE</scope>
    <source>
        <strain evidence="2">JCM 4490</strain>
    </source>
</reference>
<dbReference type="AlphaFoldDB" id="A0A918J506"/>
<accession>A0A918J506</accession>
<feature type="region of interest" description="Disordered" evidence="1">
    <location>
        <begin position="1"/>
        <end position="62"/>
    </location>
</feature>
<organism evidence="2 3">
    <name type="scientific">Streptomyces lucensis JCM 4490</name>
    <dbReference type="NCBI Taxonomy" id="1306176"/>
    <lineage>
        <taxon>Bacteria</taxon>
        <taxon>Bacillati</taxon>
        <taxon>Actinomycetota</taxon>
        <taxon>Actinomycetes</taxon>
        <taxon>Kitasatosporales</taxon>
        <taxon>Streptomycetaceae</taxon>
        <taxon>Streptomyces</taxon>
    </lineage>
</organism>
<gene>
    <name evidence="2" type="ORF">GCM10010503_23010</name>
</gene>
<evidence type="ECO:0000313" key="2">
    <source>
        <dbReference type="EMBL" id="GGW45836.1"/>
    </source>
</evidence>
<evidence type="ECO:0000313" key="3">
    <source>
        <dbReference type="Proteomes" id="UP000620224"/>
    </source>
</evidence>
<protein>
    <submittedName>
        <fullName evidence="2">Uncharacterized protein</fullName>
    </submittedName>
</protein>
<comment type="caution">
    <text evidence="2">The sequence shown here is derived from an EMBL/GenBank/DDBJ whole genome shotgun (WGS) entry which is preliminary data.</text>
</comment>
<feature type="compositionally biased region" description="Polar residues" evidence="1">
    <location>
        <begin position="1"/>
        <end position="10"/>
    </location>
</feature>
<proteinExistence type="predicted"/>
<name>A0A918J506_9ACTN</name>
<keyword evidence="3" id="KW-1185">Reference proteome</keyword>
<evidence type="ECO:0000256" key="1">
    <source>
        <dbReference type="SAM" id="MobiDB-lite"/>
    </source>
</evidence>
<dbReference type="Proteomes" id="UP000620224">
    <property type="component" value="Unassembled WGS sequence"/>
</dbReference>
<reference evidence="2" key="1">
    <citation type="journal article" date="2014" name="Int. J. Syst. Evol. Microbiol.">
        <title>Complete genome sequence of Corynebacterium casei LMG S-19264T (=DSM 44701T), isolated from a smear-ripened cheese.</title>
        <authorList>
            <consortium name="US DOE Joint Genome Institute (JGI-PGF)"/>
            <person name="Walter F."/>
            <person name="Albersmeier A."/>
            <person name="Kalinowski J."/>
            <person name="Ruckert C."/>
        </authorList>
    </citation>
    <scope>NUCLEOTIDE SEQUENCE</scope>
    <source>
        <strain evidence="2">JCM 4490</strain>
    </source>
</reference>